<comment type="catalytic activity">
    <reaction evidence="15 16">
        <text>a ubiquinone + NADH + 5 H(+)(in) = a ubiquinol + NAD(+) + 4 H(+)(out)</text>
        <dbReference type="Rhea" id="RHEA:29091"/>
        <dbReference type="Rhea" id="RHEA-COMP:9565"/>
        <dbReference type="Rhea" id="RHEA-COMP:9566"/>
        <dbReference type="ChEBI" id="CHEBI:15378"/>
        <dbReference type="ChEBI" id="CHEBI:16389"/>
        <dbReference type="ChEBI" id="CHEBI:17976"/>
        <dbReference type="ChEBI" id="CHEBI:57540"/>
        <dbReference type="ChEBI" id="CHEBI:57945"/>
        <dbReference type="EC" id="7.1.1.2"/>
    </reaction>
</comment>
<feature type="transmembrane region" description="Helical" evidence="16">
    <location>
        <begin position="619"/>
        <end position="639"/>
    </location>
</feature>
<keyword evidence="14 16" id="KW-0472">Membrane</keyword>
<dbReference type="EMBL" id="EU275726">
    <property type="protein sequence ID" value="ABX45181.1"/>
    <property type="molecule type" value="Genomic_DNA"/>
</dbReference>
<organism evidence="20">
    <name type="scientific">Heterostelium pallidum</name>
    <name type="common">Cellular slime mold</name>
    <name type="synonym">Polysphondylium pallidum</name>
    <dbReference type="NCBI Taxonomy" id="13642"/>
    <lineage>
        <taxon>Eukaryota</taxon>
        <taxon>Amoebozoa</taxon>
        <taxon>Evosea</taxon>
        <taxon>Eumycetozoa</taxon>
        <taxon>Dictyostelia</taxon>
        <taxon>Acytosteliales</taxon>
        <taxon>Acytosteliaceae</taxon>
        <taxon>Heterostelium</taxon>
    </lineage>
</organism>
<keyword evidence="12 16" id="KW-0830">Ubiquinone</keyword>
<feature type="transmembrane region" description="Helical" evidence="16">
    <location>
        <begin position="343"/>
        <end position="360"/>
    </location>
</feature>
<protein>
    <recommendedName>
        <fullName evidence="3 16">NADH-ubiquinone oxidoreductase chain 5</fullName>
        <ecNumber evidence="2 16">7.1.1.2</ecNumber>
    </recommendedName>
</protein>
<feature type="domain" description="NADH dehydrogenase subunit 5 C-terminal" evidence="19">
    <location>
        <begin position="434"/>
        <end position="637"/>
    </location>
</feature>
<comment type="similarity">
    <text evidence="16">Belongs to the complex I subunit 5 family.</text>
</comment>
<dbReference type="GO" id="GO:0008137">
    <property type="term" value="F:NADH dehydrogenase (ubiquinone) activity"/>
    <property type="evidence" value="ECO:0007669"/>
    <property type="project" value="UniProtKB-EC"/>
</dbReference>
<keyword evidence="7" id="KW-0999">Mitochondrion inner membrane</keyword>
<feature type="transmembrane region" description="Helical" evidence="16">
    <location>
        <begin position="80"/>
        <end position="101"/>
    </location>
</feature>
<evidence type="ECO:0000256" key="16">
    <source>
        <dbReference type="RuleBase" id="RU003404"/>
    </source>
</evidence>
<evidence type="ECO:0000256" key="6">
    <source>
        <dbReference type="ARBA" id="ARBA00022692"/>
    </source>
</evidence>
<dbReference type="PRINTS" id="PR01434">
    <property type="entry name" value="NADHDHGNASE5"/>
</dbReference>
<keyword evidence="8" id="KW-1278">Translocase</keyword>
<dbReference type="InterPro" id="IPR018393">
    <property type="entry name" value="NADHpl_OxRdtase_5_subgr"/>
</dbReference>
<dbReference type="InterPro" id="IPR003945">
    <property type="entry name" value="NU5C-like"/>
</dbReference>
<keyword evidence="4 16" id="KW-0813">Transport</keyword>
<dbReference type="PANTHER" id="PTHR42829">
    <property type="entry name" value="NADH-UBIQUINONE OXIDOREDUCTASE CHAIN 5"/>
    <property type="match status" value="1"/>
</dbReference>
<proteinExistence type="inferred from homology"/>
<dbReference type="NCBIfam" id="NF005141">
    <property type="entry name" value="PRK06590.1"/>
    <property type="match status" value="1"/>
</dbReference>
<feature type="domain" description="NADH-Ubiquinone oxidoreductase (complex I) chain 5 N-terminal" evidence="18">
    <location>
        <begin position="64"/>
        <end position="114"/>
    </location>
</feature>
<dbReference type="Pfam" id="PF00662">
    <property type="entry name" value="Proton_antipo_N"/>
    <property type="match status" value="1"/>
</dbReference>
<evidence type="ECO:0000256" key="4">
    <source>
        <dbReference type="ARBA" id="ARBA00022448"/>
    </source>
</evidence>
<accession>B2XX59</accession>
<dbReference type="PRINTS" id="PR01435">
    <property type="entry name" value="NPOXDRDTASE5"/>
</dbReference>
<feature type="transmembrane region" description="Helical" evidence="16">
    <location>
        <begin position="487"/>
        <end position="507"/>
    </location>
</feature>
<dbReference type="GO" id="GO:0003954">
    <property type="term" value="F:NADH dehydrogenase activity"/>
    <property type="evidence" value="ECO:0007669"/>
    <property type="project" value="TreeGrafter"/>
</dbReference>
<evidence type="ECO:0000256" key="2">
    <source>
        <dbReference type="ARBA" id="ARBA00012944"/>
    </source>
</evidence>
<evidence type="ECO:0000256" key="12">
    <source>
        <dbReference type="ARBA" id="ARBA00023075"/>
    </source>
</evidence>
<feature type="transmembrane region" description="Helical" evidence="16">
    <location>
        <begin position="413"/>
        <end position="440"/>
    </location>
</feature>
<comment type="function">
    <text evidence="16">Core subunit of the mitochondrial membrane respiratory chain NADH dehydrogenase (Complex I) which catalyzes electron transfer from NADH through the respiratory chain, using ubiquinone as an electron acceptor. Essential for the catalytic activity and assembly of complex I.</text>
</comment>
<evidence type="ECO:0000256" key="10">
    <source>
        <dbReference type="ARBA" id="ARBA00022989"/>
    </source>
</evidence>
<name>B2XX59_HETPA</name>
<keyword evidence="11 16" id="KW-0520">NAD</keyword>
<dbReference type="NCBIfam" id="TIGR01974">
    <property type="entry name" value="NDH_I_L"/>
    <property type="match status" value="1"/>
</dbReference>
<feature type="domain" description="NADH:quinone oxidoreductase/Mrp antiporter transmembrane" evidence="17">
    <location>
        <begin position="130"/>
        <end position="423"/>
    </location>
</feature>
<keyword evidence="5" id="KW-0679">Respiratory chain</keyword>
<keyword evidence="9" id="KW-0249">Electron transport</keyword>
<dbReference type="GO" id="GO:0042773">
    <property type="term" value="P:ATP synthesis coupled electron transport"/>
    <property type="evidence" value="ECO:0007669"/>
    <property type="project" value="InterPro"/>
</dbReference>
<evidence type="ECO:0000256" key="5">
    <source>
        <dbReference type="ARBA" id="ARBA00022660"/>
    </source>
</evidence>
<evidence type="ECO:0000259" key="19">
    <source>
        <dbReference type="Pfam" id="PF06455"/>
    </source>
</evidence>
<dbReference type="InterPro" id="IPR010934">
    <property type="entry name" value="NADH_DH_su5_C"/>
</dbReference>
<feature type="transmembrane region" description="Helical" evidence="16">
    <location>
        <begin position="645"/>
        <end position="664"/>
    </location>
</feature>
<evidence type="ECO:0000256" key="3">
    <source>
        <dbReference type="ARBA" id="ARBA00021096"/>
    </source>
</evidence>
<evidence type="ECO:0000256" key="7">
    <source>
        <dbReference type="ARBA" id="ARBA00022792"/>
    </source>
</evidence>
<keyword evidence="6 16" id="KW-0812">Transmembrane</keyword>
<keyword evidence="10 16" id="KW-1133">Transmembrane helix</keyword>
<feature type="transmembrane region" description="Helical" evidence="16">
    <location>
        <begin position="519"/>
        <end position="538"/>
    </location>
</feature>
<feature type="transmembrane region" description="Helical" evidence="16">
    <location>
        <begin position="211"/>
        <end position="232"/>
    </location>
</feature>
<feature type="transmembrane region" description="Helical" evidence="16">
    <location>
        <begin position="136"/>
        <end position="155"/>
    </location>
</feature>
<dbReference type="Pfam" id="PF06455">
    <property type="entry name" value="NADH5_C"/>
    <property type="match status" value="1"/>
</dbReference>
<comment type="subcellular location">
    <subcellularLocation>
        <location evidence="1">Mitochondrion inner membrane</location>
        <topology evidence="1">Multi-pass membrane protein</topology>
    </subcellularLocation>
</comment>
<feature type="transmembrane region" description="Helical" evidence="16">
    <location>
        <begin position="372"/>
        <end position="393"/>
    </location>
</feature>
<feature type="transmembrane region" description="Helical" evidence="16">
    <location>
        <begin position="461"/>
        <end position="481"/>
    </location>
</feature>
<feature type="transmembrane region" description="Helical" evidence="16">
    <location>
        <begin position="564"/>
        <end position="583"/>
    </location>
</feature>
<evidence type="ECO:0000256" key="14">
    <source>
        <dbReference type="ARBA" id="ARBA00023136"/>
    </source>
</evidence>
<dbReference type="Pfam" id="PF00361">
    <property type="entry name" value="Proton_antipo_M"/>
    <property type="match status" value="1"/>
</dbReference>
<evidence type="ECO:0000259" key="18">
    <source>
        <dbReference type="Pfam" id="PF00662"/>
    </source>
</evidence>
<dbReference type="EC" id="7.1.1.2" evidence="2 16"/>
<dbReference type="InterPro" id="IPR001750">
    <property type="entry name" value="ND/Mrp_TM"/>
</dbReference>
<feature type="transmembrane region" description="Helical" evidence="16">
    <location>
        <begin position="283"/>
        <end position="304"/>
    </location>
</feature>
<evidence type="ECO:0000256" key="11">
    <source>
        <dbReference type="ARBA" id="ARBA00023027"/>
    </source>
</evidence>
<evidence type="ECO:0000256" key="15">
    <source>
        <dbReference type="ARBA" id="ARBA00049551"/>
    </source>
</evidence>
<evidence type="ECO:0000256" key="1">
    <source>
        <dbReference type="ARBA" id="ARBA00004448"/>
    </source>
</evidence>
<dbReference type="AlphaFoldDB" id="B2XX59"/>
<geneLocation type="mitochondrion" evidence="20"/>
<feature type="transmembrane region" description="Helical" evidence="16">
    <location>
        <begin position="176"/>
        <end position="205"/>
    </location>
</feature>
<evidence type="ECO:0000256" key="13">
    <source>
        <dbReference type="ARBA" id="ARBA00023128"/>
    </source>
</evidence>
<reference evidence="20" key="1">
    <citation type="journal article" date="2008" name="Mol. Biol. Evol.">
        <title>Mitochondrial genome evolution in the social amoebae.</title>
        <authorList>
            <person name="Heidel A.J."/>
            <person name="Gloeckner G."/>
        </authorList>
    </citation>
    <scope>NUCLEOTIDE SEQUENCE</scope>
    <source>
        <strain evidence="20">PN500</strain>
    </source>
</reference>
<feature type="transmembrane region" description="Helical" evidence="16">
    <location>
        <begin position="253"/>
        <end position="277"/>
    </location>
</feature>
<gene>
    <name evidence="20" type="primary">nad5</name>
</gene>
<feature type="transmembrane region" description="Helical" evidence="16">
    <location>
        <begin position="113"/>
        <end position="130"/>
    </location>
</feature>
<evidence type="ECO:0000256" key="8">
    <source>
        <dbReference type="ARBA" id="ARBA00022967"/>
    </source>
</evidence>
<dbReference type="PANTHER" id="PTHR42829:SF2">
    <property type="entry name" value="NADH-UBIQUINONE OXIDOREDUCTASE CHAIN 5"/>
    <property type="match status" value="1"/>
</dbReference>
<keyword evidence="13 16" id="KW-0496">Mitochondrion</keyword>
<sequence>MYLMSLCLPLISALITGLSGRFLGSYVSIRLAIICMLLTVCSCLYIYYDIVLCNNVVQLKLGEWINSGFLNLEYGFLFDSLTSVMLVVITFISCMVHIYSVEYMSEDPHKTRFFSYLSFFTFFMMILVTSDNLIQFFLGWEGVGIMSYLLINFWYTRLQANKAALKAVILNRFGDFGVFFGILLIYYIFNTFDFSIIFVLTPFIVDYSINILGYNVNAITLISIFLVLGVIGKSAQLGLHMWLPDAMEGPTPVSALLHAATMVTAGVFLLLRFSLLISYSLSILNFLTIIGALTTLFATTVGFVQNDIKRVIAYSTCAQLGYMVFSCGILNYNASLYHLTTHAFFKALLFLSAGSVIHSLSDEQDMRKMGGLVNFLPLTYQCMLIGTLALTGFPFLSGYYSKDVILETSYASFYWEGIFASLIGYVAAFGTTFYSFRLLFLTFFNKPRMSKNIMKKVHDAPLWMMIPLIVLSVCSIFIGYICKDLFVGLGTNVWNNSFFFYPFNNLILESEVLQRELKLLPIMAFAYGLIIPIIFHFYEPNQNIQQLRLNSFVKETYVFFLRKWYFDYMARLFVILPFFYLSYEVMNKSFDKGLWEKIGVTGLSNILLKVITKYKLQNNLTISSFIFYIVQVLFISVWFMFNPFVFDFEILSIVLVYFILLFFFNTENKNKKK</sequence>
<dbReference type="GO" id="GO:0015990">
    <property type="term" value="P:electron transport coupled proton transport"/>
    <property type="evidence" value="ECO:0007669"/>
    <property type="project" value="TreeGrafter"/>
</dbReference>
<dbReference type="GO" id="GO:0005743">
    <property type="term" value="C:mitochondrial inner membrane"/>
    <property type="evidence" value="ECO:0007669"/>
    <property type="project" value="UniProtKB-SubCell"/>
</dbReference>
<dbReference type="InterPro" id="IPR001516">
    <property type="entry name" value="Proton_antipo_N"/>
</dbReference>
<evidence type="ECO:0000256" key="9">
    <source>
        <dbReference type="ARBA" id="ARBA00022982"/>
    </source>
</evidence>
<evidence type="ECO:0000259" key="17">
    <source>
        <dbReference type="Pfam" id="PF00361"/>
    </source>
</evidence>
<feature type="transmembrane region" description="Helical" evidence="16">
    <location>
        <begin position="31"/>
        <end position="48"/>
    </location>
</feature>
<evidence type="ECO:0000313" key="20">
    <source>
        <dbReference type="EMBL" id="ABX45181.1"/>
    </source>
</evidence>